<dbReference type="EMBL" id="CP014989">
    <property type="protein sequence ID" value="ANS79023.1"/>
    <property type="molecule type" value="Genomic_DNA"/>
</dbReference>
<evidence type="ECO:0000313" key="7">
    <source>
        <dbReference type="Proteomes" id="UP000092482"/>
    </source>
</evidence>
<dbReference type="SMART" id="SM00342">
    <property type="entry name" value="HTH_ARAC"/>
    <property type="match status" value="1"/>
</dbReference>
<keyword evidence="7" id="KW-1185">Reference proteome</keyword>
<dbReference type="InterPro" id="IPR018060">
    <property type="entry name" value="HTH_AraC"/>
</dbReference>
<gene>
    <name evidence="6" type="ORF">SGUI_1627</name>
</gene>
<dbReference type="RefSeq" id="WP_066638630.1">
    <property type="nucleotide sequence ID" value="NZ_CP014989.1"/>
</dbReference>
<evidence type="ECO:0000256" key="1">
    <source>
        <dbReference type="ARBA" id="ARBA00023015"/>
    </source>
</evidence>
<reference evidence="6 7" key="1">
    <citation type="submission" date="2016-03" db="EMBL/GenBank/DDBJ databases">
        <title>Shallow-sea hydrothermal system.</title>
        <authorList>
            <person name="Tang K."/>
        </authorList>
    </citation>
    <scope>NUCLEOTIDE SEQUENCE [LARGE SCALE GENOMIC DNA]</scope>
    <source>
        <strain evidence="6 7">JLT9</strain>
    </source>
</reference>
<dbReference type="InterPro" id="IPR050204">
    <property type="entry name" value="AraC_XylS_family_regulators"/>
</dbReference>
<dbReference type="GO" id="GO:0043565">
    <property type="term" value="F:sequence-specific DNA binding"/>
    <property type="evidence" value="ECO:0007669"/>
    <property type="project" value="InterPro"/>
</dbReference>
<proteinExistence type="predicted"/>
<evidence type="ECO:0000313" key="6">
    <source>
        <dbReference type="EMBL" id="ANS79023.1"/>
    </source>
</evidence>
<dbReference type="KEGG" id="serj:SGUI_1627"/>
<dbReference type="PANTHER" id="PTHR46796">
    <property type="entry name" value="HTH-TYPE TRANSCRIPTIONAL ACTIVATOR RHAS-RELATED"/>
    <property type="match status" value="1"/>
</dbReference>
<evidence type="ECO:0000256" key="3">
    <source>
        <dbReference type="ARBA" id="ARBA00023163"/>
    </source>
</evidence>
<evidence type="ECO:0000256" key="4">
    <source>
        <dbReference type="SAM" id="MobiDB-lite"/>
    </source>
</evidence>
<protein>
    <submittedName>
        <fullName evidence="6">Transcriptional regulator, AraC family</fullName>
    </submittedName>
</protein>
<feature type="domain" description="HTH araC/xylS-type" evidence="5">
    <location>
        <begin position="118"/>
        <end position="223"/>
    </location>
</feature>
<organism evidence="6 7">
    <name type="scientific">Serinicoccus hydrothermalis</name>
    <dbReference type="NCBI Taxonomy" id="1758689"/>
    <lineage>
        <taxon>Bacteria</taxon>
        <taxon>Bacillati</taxon>
        <taxon>Actinomycetota</taxon>
        <taxon>Actinomycetes</taxon>
        <taxon>Micrococcales</taxon>
        <taxon>Ornithinimicrobiaceae</taxon>
        <taxon>Serinicoccus</taxon>
    </lineage>
</organism>
<dbReference type="STRING" id="1758689.SGUI_1627"/>
<dbReference type="GO" id="GO:0003700">
    <property type="term" value="F:DNA-binding transcription factor activity"/>
    <property type="evidence" value="ECO:0007669"/>
    <property type="project" value="InterPro"/>
</dbReference>
<feature type="region of interest" description="Disordered" evidence="4">
    <location>
        <begin position="255"/>
        <end position="277"/>
    </location>
</feature>
<dbReference type="Gene3D" id="1.10.10.60">
    <property type="entry name" value="Homeodomain-like"/>
    <property type="match status" value="1"/>
</dbReference>
<evidence type="ECO:0000256" key="2">
    <source>
        <dbReference type="ARBA" id="ARBA00023125"/>
    </source>
</evidence>
<dbReference type="PANTHER" id="PTHR46796:SF15">
    <property type="entry name" value="BLL1074 PROTEIN"/>
    <property type="match status" value="1"/>
</dbReference>
<evidence type="ECO:0000259" key="5">
    <source>
        <dbReference type="PROSITE" id="PS01124"/>
    </source>
</evidence>
<dbReference type="PROSITE" id="PS01124">
    <property type="entry name" value="HTH_ARAC_FAMILY_2"/>
    <property type="match status" value="1"/>
</dbReference>
<dbReference type="OrthoDB" id="2559672at2"/>
<name>A0A1B1NC68_9MICO</name>
<dbReference type="SUPFAM" id="SSF53474">
    <property type="entry name" value="alpha/beta-Hydrolases"/>
    <property type="match status" value="1"/>
</dbReference>
<dbReference type="Pfam" id="PF12833">
    <property type="entry name" value="HTH_18"/>
    <property type="match status" value="1"/>
</dbReference>
<keyword evidence="1" id="KW-0805">Transcription regulation</keyword>
<keyword evidence="2" id="KW-0238">DNA-binding</keyword>
<sequence>MAYTFTESASPLVSVLWWVEVEEDATYTDAANEFWGIAFSRRHGHTDVVATLIGPSTQPRTLDLRAGERGWGVELPAHVFLRHVPKLSLLGEIRDLPCDGASVEIGGVRLPVPGYADTRALEEMVTLLHRQGVLLTDEAIAAALAGDATAYSDRQLRRRSSAAAGMGPKQLQQLARARAAYRLLHAGRTLAEAAVEAGYSDQAHMTRGMRAVAGTSPAWILAADLDSFGSRPGEDGRFVQSLHSEPEANWHADAWEEPAGDGAGSAEQSAWSGAAGGEAWTPAKVDVPTAFALFGGDLMMPPRELCERFFAVERFTLYPEGGHWPALEEPEQVVRDLLAFADGRS</sequence>
<dbReference type="Gene3D" id="3.40.50.1820">
    <property type="entry name" value="alpha/beta hydrolase"/>
    <property type="match status" value="1"/>
</dbReference>
<feature type="compositionally biased region" description="Low complexity" evidence="4">
    <location>
        <begin position="264"/>
        <end position="277"/>
    </location>
</feature>
<dbReference type="InterPro" id="IPR029058">
    <property type="entry name" value="AB_hydrolase_fold"/>
</dbReference>
<keyword evidence="3" id="KW-0804">Transcription</keyword>
<accession>A0A1B1NC68</accession>
<dbReference type="Proteomes" id="UP000092482">
    <property type="component" value="Chromosome"/>
</dbReference>
<dbReference type="PATRIC" id="fig|1758689.4.peg.1684"/>
<dbReference type="AlphaFoldDB" id="A0A1B1NC68"/>